<dbReference type="AlphaFoldDB" id="A0A9Q0E361"/>
<dbReference type="EMBL" id="JANIIK010000109">
    <property type="protein sequence ID" value="KAJ3598263.1"/>
    <property type="molecule type" value="Genomic_DNA"/>
</dbReference>
<organism evidence="1 2">
    <name type="scientific">Muraenolepis orangiensis</name>
    <name type="common">Patagonian moray cod</name>
    <dbReference type="NCBI Taxonomy" id="630683"/>
    <lineage>
        <taxon>Eukaryota</taxon>
        <taxon>Metazoa</taxon>
        <taxon>Chordata</taxon>
        <taxon>Craniata</taxon>
        <taxon>Vertebrata</taxon>
        <taxon>Euteleostomi</taxon>
        <taxon>Actinopterygii</taxon>
        <taxon>Neopterygii</taxon>
        <taxon>Teleostei</taxon>
        <taxon>Neoteleostei</taxon>
        <taxon>Acanthomorphata</taxon>
        <taxon>Zeiogadaria</taxon>
        <taxon>Gadariae</taxon>
        <taxon>Gadiformes</taxon>
        <taxon>Muraenolepidoidei</taxon>
        <taxon>Muraenolepididae</taxon>
        <taxon>Muraenolepis</taxon>
    </lineage>
</organism>
<gene>
    <name evidence="1" type="ORF">NHX12_001774</name>
</gene>
<protein>
    <submittedName>
        <fullName evidence="1">Uncharacterized protein</fullName>
    </submittedName>
</protein>
<accession>A0A9Q0E361</accession>
<evidence type="ECO:0000313" key="1">
    <source>
        <dbReference type="EMBL" id="KAJ3598263.1"/>
    </source>
</evidence>
<proteinExistence type="predicted"/>
<reference evidence="1" key="1">
    <citation type="submission" date="2022-07" db="EMBL/GenBank/DDBJ databases">
        <title>Chromosome-level genome of Muraenolepis orangiensis.</title>
        <authorList>
            <person name="Kim J."/>
        </authorList>
    </citation>
    <scope>NUCLEOTIDE SEQUENCE</scope>
    <source>
        <strain evidence="1">KU_S4_2022</strain>
        <tissue evidence="1">Muscle</tissue>
    </source>
</reference>
<comment type="caution">
    <text evidence="1">The sequence shown here is derived from an EMBL/GenBank/DDBJ whole genome shotgun (WGS) entry which is preliminary data.</text>
</comment>
<evidence type="ECO:0000313" key="2">
    <source>
        <dbReference type="Proteomes" id="UP001148018"/>
    </source>
</evidence>
<name>A0A9Q0E361_9TELE</name>
<dbReference type="Proteomes" id="UP001148018">
    <property type="component" value="Unassembled WGS sequence"/>
</dbReference>
<keyword evidence="2" id="KW-1185">Reference proteome</keyword>
<sequence length="149" mass="16004">MDYWIRLNKAIDVTSVEVVMMFISHCPDPSLAMSFQFKPVELWTAAEVQERLDGHVRNLRSTAALAQHVVNTATWARESTAPAPHCGIQHQPPVMVAPPLVTPMPATASAPSASVTSRVGRSVSSISSCAYCARCAYCRCGRPAGCCSA</sequence>
<dbReference type="OrthoDB" id="8885329at2759"/>